<dbReference type="RefSeq" id="WP_152762692.1">
    <property type="nucleotide sequence ID" value="NZ_WHNP01000025.1"/>
</dbReference>
<evidence type="ECO:0000259" key="2">
    <source>
        <dbReference type="Pfam" id="PF18821"/>
    </source>
</evidence>
<comment type="caution">
    <text evidence="3">The sequence shown here is derived from an EMBL/GenBank/DDBJ whole genome shotgun (WGS) entry which is preliminary data.</text>
</comment>
<feature type="region of interest" description="Disordered" evidence="1">
    <location>
        <begin position="21"/>
        <end position="112"/>
    </location>
</feature>
<feature type="compositionally biased region" description="Polar residues" evidence="1">
    <location>
        <begin position="99"/>
        <end position="110"/>
    </location>
</feature>
<feature type="region of interest" description="Disordered" evidence="1">
    <location>
        <begin position="581"/>
        <end position="619"/>
    </location>
</feature>
<evidence type="ECO:0000256" key="1">
    <source>
        <dbReference type="SAM" id="MobiDB-lite"/>
    </source>
</evidence>
<keyword evidence="4" id="KW-1185">Reference proteome</keyword>
<reference evidence="3 4" key="1">
    <citation type="submission" date="2019-10" db="EMBL/GenBank/DDBJ databases">
        <title>Paraburkholderia sp. isolated from nodules of Mimosa pudica from Brazilian Atlantic Forest soils.</title>
        <authorList>
            <person name="Paulitsch F."/>
            <person name="Hungria M."/>
            <person name="Dall'Agnol R."/>
        </authorList>
    </citation>
    <scope>NUCLEOTIDE SEQUENCE [LARGE SCALE GENOMIC DNA]</scope>
    <source>
        <strain evidence="3 4">CNPSo 3157</strain>
    </source>
</reference>
<accession>A0A7X1THZ0</accession>
<proteinExistence type="predicted"/>
<evidence type="ECO:0000313" key="4">
    <source>
        <dbReference type="Proteomes" id="UP000484381"/>
    </source>
</evidence>
<sequence length="619" mass="67597">MNEIEFTNGLPDYREIEAANADDASSIRARATPPANEASASNARAVPRNPETGLDEATQARMKKIREASRNKYEGGLRPDTPADDGVQPAAGLGEPIGSTGNRNNRSMSGNAIRPKPIFEKIGYEIPKSVSDRYVAFEGKYLDRKSEAVHFEDRGRSLATASEDRDVIAHMVAVAQAKHWGELQLKGSEEFRRQAWIAAELADMPTRGFKPDAQDHAMLQAAREAMRIAAGERSATADPARTNTVEATPVTGPKPNQPDQPEQPGDSRKAATVEAPGDNTSGPGGASPGGSRRRRNPRPSKPGPAATQPSATSEAKPAPEDLNQAQLPLDANSVPSQQTSTRTPSRTASGEPGRKKAGPGTQKPPAVTAGVLVEHGAARFHHDPKENASYYATVRTESGDRTVWGLDLERAIGESGLQPGQRIELERGGSKVVTVTQRQFDESGKELAPKEVESRRNEWLISSPDVPGMPTREQREEIEAMRREVVERRRINEARERFLNGEWKYTKAQQATLDAARERIKEQAAREVLEDEIRGLPDEQQEQLRGEFESAVAEARADNRPLNVPMPQVSEATIEAMREQIVRERAGQSVLQQPNDADHGQQQPTHEAGHDAPTLEIDP</sequence>
<dbReference type="Proteomes" id="UP000484381">
    <property type="component" value="Unassembled WGS sequence"/>
</dbReference>
<feature type="compositionally biased region" description="Low complexity" evidence="1">
    <location>
        <begin position="333"/>
        <end position="347"/>
    </location>
</feature>
<dbReference type="EMBL" id="WHNP01000025">
    <property type="protein sequence ID" value="MPW20082.1"/>
    <property type="molecule type" value="Genomic_DNA"/>
</dbReference>
<feature type="domain" description="Large polyvalent protein-associated" evidence="2">
    <location>
        <begin position="130"/>
        <end position="220"/>
    </location>
</feature>
<evidence type="ECO:0000313" key="3">
    <source>
        <dbReference type="EMBL" id="MPW20082.1"/>
    </source>
</evidence>
<feature type="compositionally biased region" description="Basic and acidic residues" evidence="1">
    <location>
        <begin position="65"/>
        <end position="77"/>
    </location>
</feature>
<dbReference type="InterPro" id="IPR040677">
    <property type="entry name" value="LPD7"/>
</dbReference>
<dbReference type="Pfam" id="PF18821">
    <property type="entry name" value="LPD7"/>
    <property type="match status" value="1"/>
</dbReference>
<feature type="compositionally biased region" description="Polar residues" evidence="1">
    <location>
        <begin position="589"/>
        <end position="605"/>
    </location>
</feature>
<protein>
    <recommendedName>
        <fullName evidence="2">Large polyvalent protein-associated domain-containing protein</fullName>
    </recommendedName>
</protein>
<organism evidence="3 4">
    <name type="scientific">Paraburkholderia franconis</name>
    <dbReference type="NCBI Taxonomy" id="2654983"/>
    <lineage>
        <taxon>Bacteria</taxon>
        <taxon>Pseudomonadati</taxon>
        <taxon>Pseudomonadota</taxon>
        <taxon>Betaproteobacteria</taxon>
        <taxon>Burkholderiales</taxon>
        <taxon>Burkholderiaceae</taxon>
        <taxon>Paraburkholderia</taxon>
    </lineage>
</organism>
<gene>
    <name evidence="3" type="ORF">GCT13_25110</name>
</gene>
<dbReference type="AlphaFoldDB" id="A0A7X1THZ0"/>
<name>A0A7X1THZ0_9BURK</name>
<feature type="region of interest" description="Disordered" evidence="1">
    <location>
        <begin position="230"/>
        <end position="366"/>
    </location>
</feature>